<gene>
    <name evidence="1" type="ORF">CPUR_05973</name>
</gene>
<dbReference type="OrthoDB" id="420564at2759"/>
<evidence type="ECO:0008006" key="3">
    <source>
        <dbReference type="Google" id="ProtNLM"/>
    </source>
</evidence>
<dbReference type="PANTHER" id="PTHR35179">
    <property type="entry name" value="PROTEIN CBG02620"/>
    <property type="match status" value="1"/>
</dbReference>
<dbReference type="Proteomes" id="UP000016801">
    <property type="component" value="Unassembled WGS sequence"/>
</dbReference>
<proteinExistence type="predicted"/>
<keyword evidence="2" id="KW-1185">Reference proteome</keyword>
<protein>
    <recommendedName>
        <fullName evidence="3">Geranylgeranyl pyrophosphate synthetase</fullName>
    </recommendedName>
</protein>
<dbReference type="eggNOG" id="ENOG502QRQN">
    <property type="taxonomic scope" value="Eukaryota"/>
</dbReference>
<dbReference type="STRING" id="1111077.M1WGV4"/>
<comment type="caution">
    <text evidence="1">The sequence shown here is derived from an EMBL/GenBank/DDBJ whole genome shotgun (WGS) entry which is preliminary data.</text>
</comment>
<dbReference type="AlphaFoldDB" id="M1WGV4"/>
<evidence type="ECO:0000313" key="2">
    <source>
        <dbReference type="Proteomes" id="UP000016801"/>
    </source>
</evidence>
<name>M1WGV4_CLAP2</name>
<dbReference type="VEuPathDB" id="FungiDB:CPUR_05973"/>
<reference evidence="1 2" key="1">
    <citation type="journal article" date="2013" name="PLoS Genet.">
        <title>Plant-symbiotic fungi as chemical engineers: Multi-genome analysis of the Clavicipitaceae reveals dynamics of alkaloid loci.</title>
        <authorList>
            <person name="Schardl C.L."/>
            <person name="Young C.A."/>
            <person name="Hesse U."/>
            <person name="Amyotte S.G."/>
            <person name="Andreeva K."/>
            <person name="Calie P.J."/>
            <person name="Fleetwood D.J."/>
            <person name="Haws D.C."/>
            <person name="Moore N."/>
            <person name="Oeser B."/>
            <person name="Panaccione D.G."/>
            <person name="Schweri K.K."/>
            <person name="Voisey C.R."/>
            <person name="Farman M.L."/>
            <person name="Jaromczyk J.W."/>
            <person name="Roe B.A."/>
            <person name="O'Sullivan D.M."/>
            <person name="Scott B."/>
            <person name="Tudzynski P."/>
            <person name="An Z."/>
            <person name="Arnaoudova E.G."/>
            <person name="Bullock C.T."/>
            <person name="Charlton N.D."/>
            <person name="Chen L."/>
            <person name="Cox M."/>
            <person name="Dinkins R.D."/>
            <person name="Florea S."/>
            <person name="Glenn A.E."/>
            <person name="Gordon A."/>
            <person name="Gueldener U."/>
            <person name="Harris D.R."/>
            <person name="Hollin W."/>
            <person name="Jaromczyk J."/>
            <person name="Johnson R.D."/>
            <person name="Khan A.K."/>
            <person name="Leistner E."/>
            <person name="Leuchtmann A."/>
            <person name="Li C."/>
            <person name="Liu J."/>
            <person name="Liu J."/>
            <person name="Liu M."/>
            <person name="Mace W."/>
            <person name="Machado C."/>
            <person name="Nagabhyru P."/>
            <person name="Pan J."/>
            <person name="Schmid J."/>
            <person name="Sugawara K."/>
            <person name="Steiner U."/>
            <person name="Takach J.E."/>
            <person name="Tanaka E."/>
            <person name="Webb J.S."/>
            <person name="Wilson E.V."/>
            <person name="Wiseman J.L."/>
            <person name="Yoshida R."/>
            <person name="Zeng Z."/>
        </authorList>
    </citation>
    <scope>NUCLEOTIDE SEQUENCE [LARGE SCALE GENOMIC DNA]</scope>
    <source>
        <strain evidence="1 2">20.1</strain>
    </source>
</reference>
<sequence>MAPRTIETIPRSGLRNLVTSDAAHITNVKSVSSYSWIETPTPTIAVPGSPALWSPPATDIQLRKDSGVYNIAENAVRLPDSPLAPIFSAIFTTNPSFNIRSIDVISDRNNIRKLLSFINPISMANGSPGESFIIKLELVRNTLLMCRHETATTRYIGPHESRGYGHEFEKAYTTNQIEGSAGHFRIISYRFCGMRLMIRHETDGFVSPSKQVGYAERSYFVSQHPRNEAAPPAVGSGHHSLRVLQKGKTIPLESILEIKTRAMTRSLHFSEVAPQLWVSQTPKLVRAYHDRGCFREQQVEDVSGEVQRWERENQGSLRTLGALIGKIIAVMKGCGGCGTLRYDVATASLIISRDEGGSGMLPEDLYARWDD</sequence>
<organism evidence="1 2">
    <name type="scientific">Claviceps purpurea (strain 20.1)</name>
    <name type="common">Ergot fungus</name>
    <name type="synonym">Sphacelia segetum</name>
    <dbReference type="NCBI Taxonomy" id="1111077"/>
    <lineage>
        <taxon>Eukaryota</taxon>
        <taxon>Fungi</taxon>
        <taxon>Dikarya</taxon>
        <taxon>Ascomycota</taxon>
        <taxon>Pezizomycotina</taxon>
        <taxon>Sordariomycetes</taxon>
        <taxon>Hypocreomycetidae</taxon>
        <taxon>Hypocreales</taxon>
        <taxon>Clavicipitaceae</taxon>
        <taxon>Claviceps</taxon>
    </lineage>
</organism>
<evidence type="ECO:0000313" key="1">
    <source>
        <dbReference type="EMBL" id="CCE32114.1"/>
    </source>
</evidence>
<accession>M1WGV4</accession>
<dbReference type="PANTHER" id="PTHR35179:SF2">
    <property type="entry name" value="START DOMAIN-CONTAINING PROTEIN"/>
    <property type="match status" value="1"/>
</dbReference>
<dbReference type="EMBL" id="CAGA01000038">
    <property type="protein sequence ID" value="CCE32114.1"/>
    <property type="molecule type" value="Genomic_DNA"/>
</dbReference>
<dbReference type="HOGENOM" id="CLU_030046_2_0_1"/>